<dbReference type="Proteomes" id="UP001518140">
    <property type="component" value="Unassembled WGS sequence"/>
</dbReference>
<dbReference type="Gene3D" id="3.20.20.80">
    <property type="entry name" value="Glycosidases"/>
    <property type="match status" value="1"/>
</dbReference>
<feature type="chain" id="PRO_5046010436" description="GH26 domain-containing protein" evidence="2">
    <location>
        <begin position="30"/>
        <end position="340"/>
    </location>
</feature>
<keyword evidence="2" id="KW-0732">Signal</keyword>
<organism evidence="3 4">
    <name type="scientific">Streptomyces ureilyticus</name>
    <dbReference type="NCBI Taxonomy" id="1775131"/>
    <lineage>
        <taxon>Bacteria</taxon>
        <taxon>Bacillati</taxon>
        <taxon>Actinomycetota</taxon>
        <taxon>Actinomycetes</taxon>
        <taxon>Kitasatosporales</taxon>
        <taxon>Streptomycetaceae</taxon>
        <taxon>Streptomyces</taxon>
    </lineage>
</organism>
<reference evidence="3 4" key="1">
    <citation type="submission" date="2020-02" db="EMBL/GenBank/DDBJ databases">
        <title>Whole-genome analyses of novel actinobacteria.</title>
        <authorList>
            <person name="Sahin N."/>
            <person name="Tokatli A."/>
        </authorList>
    </citation>
    <scope>NUCLEOTIDE SEQUENCE [LARGE SCALE GENOMIC DNA]</scope>
    <source>
        <strain evidence="3 4">YC419</strain>
    </source>
</reference>
<keyword evidence="4" id="KW-1185">Reference proteome</keyword>
<feature type="compositionally biased region" description="Polar residues" evidence="1">
    <location>
        <begin position="318"/>
        <end position="329"/>
    </location>
</feature>
<evidence type="ECO:0000256" key="1">
    <source>
        <dbReference type="SAM" id="MobiDB-lite"/>
    </source>
</evidence>
<dbReference type="EMBL" id="JAAKZX010000021">
    <property type="protein sequence ID" value="NGO42459.1"/>
    <property type="molecule type" value="Genomic_DNA"/>
</dbReference>
<accession>A0ABX0DPS1</accession>
<feature type="compositionally biased region" description="Basic and acidic residues" evidence="1">
    <location>
        <begin position="331"/>
        <end position="340"/>
    </location>
</feature>
<evidence type="ECO:0000313" key="4">
    <source>
        <dbReference type="Proteomes" id="UP001518140"/>
    </source>
</evidence>
<feature type="region of interest" description="Disordered" evidence="1">
    <location>
        <begin position="318"/>
        <end position="340"/>
    </location>
</feature>
<proteinExistence type="predicted"/>
<dbReference type="RefSeq" id="WP_165339084.1">
    <property type="nucleotide sequence ID" value="NZ_JAAKZX010000021.1"/>
</dbReference>
<dbReference type="InterPro" id="IPR017853">
    <property type="entry name" value="GH"/>
</dbReference>
<gene>
    <name evidence="3" type="ORF">G6048_09885</name>
</gene>
<sequence>MKWKAMAMGAAVTTLGVTASLTAPASAQAQEEFPVLGHYRTHPGETVWWDSVTAAEKEYGAFSGHLRNYHAPGEEPLDGTTEEGKAERKAIQAGKKLHLSWRPYPKGGNWADVKGEQSRNQLRDVMRRLKSACGDGCTDVWLSIVHEPELDWRDPDNCGEVAPCEGFENADYRRMWQEVFEAREDVGADKVKLVWIVQGFREHWDKKLYKPLWPGNDKVDIVGQDPYIAATEQDKNALGDRMIAGARRFKSESDPQHDFASKPHIFAEYGCDLGGEGARGDAEHRGNGIDGVREALPEIVDIPNFTVIEMEFFDARSNWISDNDNSPDNQAYRDLKNATP</sequence>
<dbReference type="SUPFAM" id="SSF51445">
    <property type="entry name" value="(Trans)glycosidases"/>
    <property type="match status" value="1"/>
</dbReference>
<evidence type="ECO:0008006" key="5">
    <source>
        <dbReference type="Google" id="ProtNLM"/>
    </source>
</evidence>
<comment type="caution">
    <text evidence="3">The sequence shown here is derived from an EMBL/GenBank/DDBJ whole genome shotgun (WGS) entry which is preliminary data.</text>
</comment>
<evidence type="ECO:0000256" key="2">
    <source>
        <dbReference type="SAM" id="SignalP"/>
    </source>
</evidence>
<name>A0ABX0DPS1_9ACTN</name>
<feature type="signal peptide" evidence="2">
    <location>
        <begin position="1"/>
        <end position="29"/>
    </location>
</feature>
<protein>
    <recommendedName>
        <fullName evidence="5">GH26 domain-containing protein</fullName>
    </recommendedName>
</protein>
<evidence type="ECO:0000313" key="3">
    <source>
        <dbReference type="EMBL" id="NGO42459.1"/>
    </source>
</evidence>